<dbReference type="Proteomes" id="UP000581769">
    <property type="component" value="Unassembled WGS sequence"/>
</dbReference>
<reference evidence="3 4" key="1">
    <citation type="submission" date="2020-08" db="EMBL/GenBank/DDBJ databases">
        <title>Sequencing the genomes of 1000 actinobacteria strains.</title>
        <authorList>
            <person name="Klenk H.-P."/>
        </authorList>
    </citation>
    <scope>NUCLEOTIDE SEQUENCE [LARGE SCALE GENOMIC DNA]</scope>
    <source>
        <strain evidence="3 4">DSM 45859</strain>
    </source>
</reference>
<dbReference type="PANTHER" id="PTHR37042:SF4">
    <property type="entry name" value="OUTER MEMBRANE PROTEIN RV1973"/>
    <property type="match status" value="1"/>
</dbReference>
<evidence type="ECO:0000256" key="2">
    <source>
        <dbReference type="ARBA" id="ARBA00023136"/>
    </source>
</evidence>
<organism evidence="3 4">
    <name type="scientific">Amycolatopsis jiangsuensis</name>
    <dbReference type="NCBI Taxonomy" id="1181879"/>
    <lineage>
        <taxon>Bacteria</taxon>
        <taxon>Bacillati</taxon>
        <taxon>Actinomycetota</taxon>
        <taxon>Actinomycetes</taxon>
        <taxon>Pseudonocardiales</taxon>
        <taxon>Pseudonocardiaceae</taxon>
        <taxon>Amycolatopsis</taxon>
    </lineage>
</organism>
<gene>
    <name evidence="3" type="ORF">BJY18_006197</name>
</gene>
<sequence>MMKIVVAAVAVTAVAAAWGGFDWWQAAHDDGVARASFRDSALQDGRSAIAGLTTVDYRKADTEYQHWLTLSGGRLHDDLAKGQKDNLARIAQSKTVTTGTVTDAAVTRVDTGGGTVELIASVELSVTPDGAEAVLKHNRYQAELARCADGWQVTGLGQLPVEGTR</sequence>
<accession>A0A840J5K6</accession>
<evidence type="ECO:0000313" key="3">
    <source>
        <dbReference type="EMBL" id="MBB4688712.1"/>
    </source>
</evidence>
<dbReference type="GO" id="GO:0016020">
    <property type="term" value="C:membrane"/>
    <property type="evidence" value="ECO:0007669"/>
    <property type="project" value="UniProtKB-SubCell"/>
</dbReference>
<dbReference type="EMBL" id="JACHMG010000001">
    <property type="protein sequence ID" value="MBB4688712.1"/>
    <property type="molecule type" value="Genomic_DNA"/>
</dbReference>
<comment type="subcellular location">
    <subcellularLocation>
        <location evidence="1">Membrane</location>
    </subcellularLocation>
</comment>
<proteinExistence type="predicted"/>
<keyword evidence="2" id="KW-0472">Membrane</keyword>
<name>A0A840J5K6_9PSEU</name>
<evidence type="ECO:0000256" key="1">
    <source>
        <dbReference type="ARBA" id="ARBA00004370"/>
    </source>
</evidence>
<dbReference type="PANTHER" id="PTHR37042">
    <property type="entry name" value="OUTER MEMBRANE PROTEIN RV1973"/>
    <property type="match status" value="1"/>
</dbReference>
<evidence type="ECO:0000313" key="4">
    <source>
        <dbReference type="Proteomes" id="UP000581769"/>
    </source>
</evidence>
<protein>
    <submittedName>
        <fullName evidence="3">Mce-associated membrane protein</fullName>
    </submittedName>
</protein>
<dbReference type="AlphaFoldDB" id="A0A840J5K6"/>
<comment type="caution">
    <text evidence="3">The sequence shown here is derived from an EMBL/GenBank/DDBJ whole genome shotgun (WGS) entry which is preliminary data.</text>
</comment>
<dbReference type="RefSeq" id="WP_246459021.1">
    <property type="nucleotide sequence ID" value="NZ_JACHMG010000001.1"/>
</dbReference>
<keyword evidence="4" id="KW-1185">Reference proteome</keyword>